<feature type="binding site" evidence="10">
    <location>
        <position position="162"/>
    </location>
    <ligand>
        <name>NAD(+)</name>
        <dbReference type="ChEBI" id="CHEBI:57540"/>
    </ligand>
</feature>
<dbReference type="NCBIfam" id="NF005717">
    <property type="entry name" value="PRK07533.1"/>
    <property type="match status" value="1"/>
</dbReference>
<evidence type="ECO:0000313" key="12">
    <source>
        <dbReference type="Proteomes" id="UP000053235"/>
    </source>
</evidence>
<evidence type="ECO:0000256" key="2">
    <source>
        <dbReference type="ARBA" id="ARBA00009233"/>
    </source>
</evidence>
<evidence type="ECO:0000256" key="10">
    <source>
        <dbReference type="PIRSR" id="PIRSR000094-3"/>
    </source>
</evidence>
<keyword evidence="12" id="KW-1185">Reference proteome</keyword>
<sequence>MFDLTGQKALVVGVANDQSIAYGCAKAFKAQGADLAITYLNEKAEPYVRPLAEELGADIIMPLDVRSEDQLDALFGVISEKWGRLDTVLHSIAFSKKEDLHGRVIDCSADGFGLAMDISVHSFLRLIRRAEPLMPHGGTCMTVSFMGAQKVVDNYGVMGPVKAALEAAVRYAASELGQKGISVHALSPGPLKTRAASGIAEFDELLDDAAKRAPTHHLATIEDTGAYAAFLASREAFNVTGGVHPIDGGYSIIG</sequence>
<dbReference type="UniPathway" id="UPA00094"/>
<evidence type="ECO:0000256" key="9">
    <source>
        <dbReference type="PIRNR" id="PIRNR000094"/>
    </source>
</evidence>
<dbReference type="GO" id="GO:0006633">
    <property type="term" value="P:fatty acid biosynthetic process"/>
    <property type="evidence" value="ECO:0007669"/>
    <property type="project" value="UniProtKB-UniPathway"/>
</dbReference>
<name>A0A0M7AGM5_9HYPH</name>
<dbReference type="RefSeq" id="WP_055672771.1">
    <property type="nucleotide sequence ID" value="NZ_CXWD01000013.1"/>
</dbReference>
<comment type="similarity">
    <text evidence="2 9">Belongs to the short-chain dehydrogenases/reductases (SDR) family. FabI subfamily.</text>
</comment>
<dbReference type="PRINTS" id="PR00081">
    <property type="entry name" value="GDHRDH"/>
</dbReference>
<evidence type="ECO:0000256" key="7">
    <source>
        <dbReference type="ARBA" id="ARBA00023160"/>
    </source>
</evidence>
<gene>
    <name evidence="11" type="primary">fabI_2</name>
    <name evidence="11" type="ORF">LAX5112_03358</name>
</gene>
<feature type="binding site" evidence="10">
    <location>
        <position position="13"/>
    </location>
    <ligand>
        <name>NAD(+)</name>
        <dbReference type="ChEBI" id="CHEBI:57540"/>
    </ligand>
</feature>
<evidence type="ECO:0000256" key="3">
    <source>
        <dbReference type="ARBA" id="ARBA00022516"/>
    </source>
</evidence>
<dbReference type="EMBL" id="CXWD01000013">
    <property type="protein sequence ID" value="CTQ72903.1"/>
    <property type="molecule type" value="Genomic_DNA"/>
</dbReference>
<dbReference type="AlphaFoldDB" id="A0A0M7AGM5"/>
<dbReference type="PANTHER" id="PTHR43159">
    <property type="entry name" value="ENOYL-[ACYL-CARRIER-PROTEIN] REDUCTASE"/>
    <property type="match status" value="1"/>
</dbReference>
<dbReference type="PANTHER" id="PTHR43159:SF2">
    <property type="entry name" value="ENOYL-[ACYL-CARRIER-PROTEIN] REDUCTASE [NADH], CHLOROPLASTIC"/>
    <property type="match status" value="1"/>
</dbReference>
<evidence type="ECO:0000256" key="6">
    <source>
        <dbReference type="ARBA" id="ARBA00023098"/>
    </source>
</evidence>
<keyword evidence="4" id="KW-0276">Fatty acid metabolism</keyword>
<keyword evidence="7 9" id="KW-0275">Fatty acid biosynthesis</keyword>
<comment type="catalytic activity">
    <reaction evidence="8 9">
        <text>a 2,3-saturated acyl-[ACP] + NAD(+) = a (2E)-enoyl-[ACP] + NADH + H(+)</text>
        <dbReference type="Rhea" id="RHEA:10240"/>
        <dbReference type="Rhea" id="RHEA-COMP:9925"/>
        <dbReference type="Rhea" id="RHEA-COMP:9926"/>
        <dbReference type="ChEBI" id="CHEBI:15378"/>
        <dbReference type="ChEBI" id="CHEBI:57540"/>
        <dbReference type="ChEBI" id="CHEBI:57945"/>
        <dbReference type="ChEBI" id="CHEBI:78784"/>
        <dbReference type="ChEBI" id="CHEBI:78785"/>
        <dbReference type="EC" id="1.3.1.9"/>
    </reaction>
</comment>
<evidence type="ECO:0000256" key="1">
    <source>
        <dbReference type="ARBA" id="ARBA00005194"/>
    </source>
</evidence>
<protein>
    <recommendedName>
        <fullName evidence="9">Enoyl-[acyl-carrier-protein] reductase [NADH]</fullName>
        <ecNumber evidence="9">1.3.1.9</ecNumber>
    </recommendedName>
</protein>
<feature type="binding site" evidence="10">
    <location>
        <begin position="19"/>
        <end position="20"/>
    </location>
    <ligand>
        <name>NAD(+)</name>
        <dbReference type="ChEBI" id="CHEBI:57540"/>
    </ligand>
</feature>
<keyword evidence="5 9" id="KW-0560">Oxidoreductase</keyword>
<dbReference type="STRING" id="388408.LAX5112_03358"/>
<dbReference type="EC" id="1.3.1.9" evidence="9"/>
<dbReference type="OrthoDB" id="9803628at2"/>
<dbReference type="InterPro" id="IPR014358">
    <property type="entry name" value="Enoyl-ACP_Rdtase_NADH"/>
</dbReference>
<keyword evidence="9 10" id="KW-0520">NAD</keyword>
<reference evidence="12" key="1">
    <citation type="submission" date="2015-07" db="EMBL/GenBank/DDBJ databases">
        <authorList>
            <person name="Rodrigo-Torres Lidia"/>
            <person name="Arahal R.David."/>
        </authorList>
    </citation>
    <scope>NUCLEOTIDE SEQUENCE [LARGE SCALE GENOMIC DNA]</scope>
    <source>
        <strain evidence="12">CECT 5112</strain>
    </source>
</reference>
<dbReference type="InterPro" id="IPR036291">
    <property type="entry name" value="NAD(P)-bd_dom_sf"/>
</dbReference>
<dbReference type="Gene3D" id="3.40.50.720">
    <property type="entry name" value="NAD(P)-binding Rossmann-like Domain"/>
    <property type="match status" value="1"/>
</dbReference>
<comment type="pathway">
    <text evidence="1">Lipid metabolism; fatty acid biosynthesis.</text>
</comment>
<dbReference type="Pfam" id="PF13561">
    <property type="entry name" value="adh_short_C2"/>
    <property type="match status" value="1"/>
</dbReference>
<dbReference type="PIRSF" id="PIRSF000094">
    <property type="entry name" value="Enoyl-ACP_rdct"/>
    <property type="match status" value="1"/>
</dbReference>
<evidence type="ECO:0000313" key="11">
    <source>
        <dbReference type="EMBL" id="CTQ72903.1"/>
    </source>
</evidence>
<feature type="binding site" evidence="10">
    <location>
        <position position="92"/>
    </location>
    <ligand>
        <name>NAD(+)</name>
        <dbReference type="ChEBI" id="CHEBI:57540"/>
    </ligand>
</feature>
<dbReference type="SUPFAM" id="SSF51735">
    <property type="entry name" value="NAD(P)-binding Rossmann-fold domains"/>
    <property type="match status" value="1"/>
</dbReference>
<accession>A0A0M7AGM5</accession>
<organism evidence="11 12">
    <name type="scientific">Roseibium alexandrii</name>
    <dbReference type="NCBI Taxonomy" id="388408"/>
    <lineage>
        <taxon>Bacteria</taxon>
        <taxon>Pseudomonadati</taxon>
        <taxon>Pseudomonadota</taxon>
        <taxon>Alphaproteobacteria</taxon>
        <taxon>Hyphomicrobiales</taxon>
        <taxon>Stappiaceae</taxon>
        <taxon>Roseibium</taxon>
    </lineage>
</organism>
<evidence type="ECO:0000256" key="5">
    <source>
        <dbReference type="ARBA" id="ARBA00023002"/>
    </source>
</evidence>
<evidence type="ECO:0000256" key="4">
    <source>
        <dbReference type="ARBA" id="ARBA00022832"/>
    </source>
</evidence>
<proteinExistence type="inferred from homology"/>
<keyword evidence="6" id="KW-0443">Lipid metabolism</keyword>
<dbReference type="InterPro" id="IPR002347">
    <property type="entry name" value="SDR_fam"/>
</dbReference>
<dbReference type="Proteomes" id="UP000053235">
    <property type="component" value="Unassembled WGS sequence"/>
</dbReference>
<evidence type="ECO:0000256" key="8">
    <source>
        <dbReference type="ARBA" id="ARBA00048572"/>
    </source>
</evidence>
<keyword evidence="3 9" id="KW-0444">Lipid biosynthesis</keyword>
<feature type="binding site" evidence="10">
    <location>
        <begin position="64"/>
        <end position="65"/>
    </location>
    <ligand>
        <name>NAD(+)</name>
        <dbReference type="ChEBI" id="CHEBI:57540"/>
    </ligand>
</feature>
<dbReference type="GO" id="GO:0004318">
    <property type="term" value="F:enoyl-[acyl-carrier-protein] reductase (NADH) activity"/>
    <property type="evidence" value="ECO:0007669"/>
    <property type="project" value="UniProtKB-EC"/>
</dbReference>